<dbReference type="Gene3D" id="1.20.1250.20">
    <property type="entry name" value="MFS general substrate transporter like domains"/>
    <property type="match status" value="1"/>
</dbReference>
<dbReference type="Proteomes" id="UP000824125">
    <property type="component" value="Unassembled WGS sequence"/>
</dbReference>
<gene>
    <name evidence="2" type="ORF">IAD23_00120</name>
</gene>
<dbReference type="GO" id="GO:0008643">
    <property type="term" value="P:carbohydrate transport"/>
    <property type="evidence" value="ECO:0007669"/>
    <property type="project" value="InterPro"/>
</dbReference>
<feature type="transmembrane region" description="Helical" evidence="1">
    <location>
        <begin position="177"/>
        <end position="196"/>
    </location>
</feature>
<reference evidence="2" key="1">
    <citation type="submission" date="2020-10" db="EMBL/GenBank/DDBJ databases">
        <authorList>
            <person name="Gilroy R."/>
        </authorList>
    </citation>
    <scope>NUCLEOTIDE SEQUENCE</scope>
    <source>
        <strain evidence="2">CHK176-6737</strain>
    </source>
</reference>
<dbReference type="GO" id="GO:0005886">
    <property type="term" value="C:plasma membrane"/>
    <property type="evidence" value="ECO:0007669"/>
    <property type="project" value="TreeGrafter"/>
</dbReference>
<dbReference type="AlphaFoldDB" id="A0A9D1MSQ9"/>
<evidence type="ECO:0000313" key="2">
    <source>
        <dbReference type="EMBL" id="HIU68348.1"/>
    </source>
</evidence>
<keyword evidence="1" id="KW-0472">Membrane</keyword>
<dbReference type="PANTHER" id="PTHR11328">
    <property type="entry name" value="MAJOR FACILITATOR SUPERFAMILY DOMAIN-CONTAINING PROTEIN"/>
    <property type="match status" value="1"/>
</dbReference>
<comment type="caution">
    <text evidence="2">The sequence shown here is derived from an EMBL/GenBank/DDBJ whole genome shotgun (WGS) entry which is preliminary data.</text>
</comment>
<keyword evidence="1" id="KW-1133">Transmembrane helix</keyword>
<keyword evidence="1" id="KW-0812">Transmembrane</keyword>
<protein>
    <submittedName>
        <fullName evidence="2">MFS transporter</fullName>
    </submittedName>
</protein>
<reference evidence="2" key="2">
    <citation type="journal article" date="2021" name="PeerJ">
        <title>Extensive microbial diversity within the chicken gut microbiome revealed by metagenomics and culture.</title>
        <authorList>
            <person name="Gilroy R."/>
            <person name="Ravi A."/>
            <person name="Getino M."/>
            <person name="Pursley I."/>
            <person name="Horton D.L."/>
            <person name="Alikhan N.F."/>
            <person name="Baker D."/>
            <person name="Gharbi K."/>
            <person name="Hall N."/>
            <person name="Watson M."/>
            <person name="Adriaenssens E.M."/>
            <person name="Foster-Nyarko E."/>
            <person name="Jarju S."/>
            <person name="Secka A."/>
            <person name="Antonio M."/>
            <person name="Oren A."/>
            <person name="Chaudhuri R.R."/>
            <person name="La Ragione R."/>
            <person name="Hildebrand F."/>
            <person name="Pallen M.J."/>
        </authorList>
    </citation>
    <scope>NUCLEOTIDE SEQUENCE</scope>
    <source>
        <strain evidence="2">CHK176-6737</strain>
    </source>
</reference>
<dbReference type="EMBL" id="DVNM01000002">
    <property type="protein sequence ID" value="HIU68348.1"/>
    <property type="molecule type" value="Genomic_DNA"/>
</dbReference>
<evidence type="ECO:0000313" key="3">
    <source>
        <dbReference type="Proteomes" id="UP000824125"/>
    </source>
</evidence>
<proteinExistence type="predicted"/>
<dbReference type="InterPro" id="IPR039672">
    <property type="entry name" value="MFS_2"/>
</dbReference>
<feature type="transmembrane region" description="Helical" evidence="1">
    <location>
        <begin position="105"/>
        <end position="122"/>
    </location>
</feature>
<feature type="transmembrane region" description="Helical" evidence="1">
    <location>
        <begin position="360"/>
        <end position="389"/>
    </location>
</feature>
<feature type="transmembrane region" description="Helical" evidence="1">
    <location>
        <begin position="453"/>
        <end position="477"/>
    </location>
</feature>
<dbReference type="Pfam" id="PF13347">
    <property type="entry name" value="MFS_2"/>
    <property type="match status" value="1"/>
</dbReference>
<dbReference type="SUPFAM" id="SSF103473">
    <property type="entry name" value="MFS general substrate transporter"/>
    <property type="match status" value="1"/>
</dbReference>
<dbReference type="PANTHER" id="PTHR11328:SF24">
    <property type="entry name" value="MAJOR FACILITATOR SUPERFAMILY (MFS) PROFILE DOMAIN-CONTAINING PROTEIN"/>
    <property type="match status" value="1"/>
</dbReference>
<dbReference type="InterPro" id="IPR036259">
    <property type="entry name" value="MFS_trans_sf"/>
</dbReference>
<feature type="transmembrane region" description="Helical" evidence="1">
    <location>
        <begin position="134"/>
        <end position="156"/>
    </location>
</feature>
<dbReference type="GO" id="GO:0015293">
    <property type="term" value="F:symporter activity"/>
    <property type="evidence" value="ECO:0007669"/>
    <property type="project" value="InterPro"/>
</dbReference>
<name>A0A9D1MSQ9_9FIRM</name>
<organism evidence="2 3">
    <name type="scientific">Candidatus Scybalenecus merdavium</name>
    <dbReference type="NCBI Taxonomy" id="2840939"/>
    <lineage>
        <taxon>Bacteria</taxon>
        <taxon>Bacillati</taxon>
        <taxon>Bacillota</taxon>
        <taxon>Clostridia</taxon>
        <taxon>Eubacteriales</taxon>
        <taxon>Oscillospiraceae</taxon>
        <taxon>Oscillospiraceae incertae sedis</taxon>
        <taxon>Candidatus Scybalenecus</taxon>
    </lineage>
</organism>
<feature type="transmembrane region" description="Helical" evidence="1">
    <location>
        <begin position="325"/>
        <end position="348"/>
    </location>
</feature>
<feature type="transmembrane region" description="Helical" evidence="1">
    <location>
        <begin position="208"/>
        <end position="229"/>
    </location>
</feature>
<sequence>MAEQTKVSEEITAQEQETLDKLAYTKKRYLTPKEIAAFVLVNFGQKNLTQFFDANMEFFLITFSKLNTTAYANIKLFTTIYDAVDDTLSGLIIDRTRTRWGRVRPYLILPLPLLLLGGSMIFTASADMGATGRVIYTVVAVILYGLGMSYFNAWQLMIYNITPNIKERNNLITTMKFFELFGVWLPSLVPVFADFLPKLNSNIAMNDIYTGFAYSILILVACFAVFGFFNMRERVPLQTREEMNETNVLESIKQIFTNRPLFAIIFGDFFNNFKAVGGSTENYFWLNNTGRLSNATITGLFTGIPNYLMVPLAGKMINKLGARTTAIIAGLFGFAAYMTTFLIGYHPFGQTFSDNEVFNLIYIIVALTICGLPNKLILVCGPILTADTLDYMEWKHGMRNEALVTTVQGYFLKLSQSVTGWLSGMVLTWINYVPLTDSLGNAIPQTDPDILNGIWAVFCILPAAARGLYGLAFLLFYNIHGDLKQQMIAELADMRVERMKEQGLTEGGSEETQS</sequence>
<evidence type="ECO:0000256" key="1">
    <source>
        <dbReference type="SAM" id="Phobius"/>
    </source>
</evidence>
<accession>A0A9D1MSQ9</accession>